<proteinExistence type="inferred from homology"/>
<evidence type="ECO:0000313" key="2">
    <source>
        <dbReference type="EMBL" id="SVA07529.1"/>
    </source>
</evidence>
<dbReference type="AlphaFoldDB" id="A0A381SVQ3"/>
<sequence>MTQVSNPAHTLDQLDAMSIESAQALSFDERNALLDLIITDGRHEATRSVSYRTGMYTDYFDEDLARMLKVKAVKVYVRGTTSANFDGEVVGDNSMEQYRACFRHIETTLTAGRTNFSRVVNMVVFLTNMDNWEKFNEVFREFVPNPPCRAVIGTTGLARPSIVIEIVDCFAYRVSE</sequence>
<dbReference type="PANTHER" id="PTHR11803:SF58">
    <property type="entry name" value="PROTEIN HMF1-RELATED"/>
    <property type="match status" value="1"/>
</dbReference>
<dbReference type="InterPro" id="IPR006175">
    <property type="entry name" value="YjgF/YER057c/UK114"/>
</dbReference>
<dbReference type="PANTHER" id="PTHR11803">
    <property type="entry name" value="2-IMINOBUTANOATE/2-IMINOPROPANOATE DEAMINASE RIDA"/>
    <property type="match status" value="1"/>
</dbReference>
<protein>
    <submittedName>
        <fullName evidence="2">Uncharacterized protein</fullName>
    </submittedName>
</protein>
<dbReference type="InterPro" id="IPR035959">
    <property type="entry name" value="RutC-like_sf"/>
</dbReference>
<name>A0A381SVQ3_9ZZZZ</name>
<dbReference type="Gene3D" id="3.30.1330.40">
    <property type="entry name" value="RutC-like"/>
    <property type="match status" value="1"/>
</dbReference>
<dbReference type="SUPFAM" id="SSF55298">
    <property type="entry name" value="YjgF-like"/>
    <property type="match status" value="1"/>
</dbReference>
<dbReference type="EMBL" id="UINC01003578">
    <property type="protein sequence ID" value="SVA07529.1"/>
    <property type="molecule type" value="Genomic_DNA"/>
</dbReference>
<comment type="similarity">
    <text evidence="1">Belongs to the RutC family.</text>
</comment>
<reference evidence="2" key="1">
    <citation type="submission" date="2018-05" db="EMBL/GenBank/DDBJ databases">
        <authorList>
            <person name="Lanie J.A."/>
            <person name="Ng W.-L."/>
            <person name="Kazmierczak K.M."/>
            <person name="Andrzejewski T.M."/>
            <person name="Davidsen T.M."/>
            <person name="Wayne K.J."/>
            <person name="Tettelin H."/>
            <person name="Glass J.I."/>
            <person name="Rusch D."/>
            <person name="Podicherti R."/>
            <person name="Tsui H.-C.T."/>
            <person name="Winkler M.E."/>
        </authorList>
    </citation>
    <scope>NUCLEOTIDE SEQUENCE</scope>
</reference>
<dbReference type="CDD" id="cd00448">
    <property type="entry name" value="YjgF_YER057c_UK114_family"/>
    <property type="match status" value="1"/>
</dbReference>
<evidence type="ECO:0000256" key="1">
    <source>
        <dbReference type="ARBA" id="ARBA00010552"/>
    </source>
</evidence>
<dbReference type="GO" id="GO:0019239">
    <property type="term" value="F:deaminase activity"/>
    <property type="evidence" value="ECO:0007669"/>
    <property type="project" value="TreeGrafter"/>
</dbReference>
<organism evidence="2">
    <name type="scientific">marine metagenome</name>
    <dbReference type="NCBI Taxonomy" id="408172"/>
    <lineage>
        <taxon>unclassified sequences</taxon>
        <taxon>metagenomes</taxon>
        <taxon>ecological metagenomes</taxon>
    </lineage>
</organism>
<gene>
    <name evidence="2" type="ORF">METZ01_LOCUS60383</name>
</gene>
<accession>A0A381SVQ3</accession>
<dbReference type="GO" id="GO:0005829">
    <property type="term" value="C:cytosol"/>
    <property type="evidence" value="ECO:0007669"/>
    <property type="project" value="TreeGrafter"/>
</dbReference>
<dbReference type="Pfam" id="PF01042">
    <property type="entry name" value="Ribonuc_L-PSP"/>
    <property type="match status" value="1"/>
</dbReference>